<dbReference type="OrthoDB" id="2355at2759"/>
<gene>
    <name evidence="8" type="ORF">EPUL_002252</name>
</gene>
<comment type="function">
    <text evidence="6">Part of the dynactin complex that activates the molecular motor dynein for ultra-processive transport along microtubules.</text>
</comment>
<evidence type="ECO:0000313" key="8">
    <source>
        <dbReference type="EMBL" id="POS85514.1"/>
    </source>
</evidence>
<evidence type="ECO:0000256" key="5">
    <source>
        <dbReference type="ARBA" id="ARBA00023212"/>
    </source>
</evidence>
<comment type="caution">
    <text evidence="8">The sequence shown here is derived from an EMBL/GenBank/DDBJ whole genome shotgun (WGS) entry which is preliminary data.</text>
</comment>
<dbReference type="GO" id="GO:0007052">
    <property type="term" value="P:mitotic spindle organization"/>
    <property type="evidence" value="ECO:0007669"/>
    <property type="project" value="TreeGrafter"/>
</dbReference>
<proteinExistence type="inferred from homology"/>
<name>A0A2S4PU29_9PEZI</name>
<feature type="region of interest" description="Disordered" evidence="7">
    <location>
        <begin position="1"/>
        <end position="20"/>
    </location>
</feature>
<evidence type="ECO:0000256" key="3">
    <source>
        <dbReference type="ARBA" id="ARBA00016573"/>
    </source>
</evidence>
<dbReference type="Gene3D" id="2.160.10.10">
    <property type="entry name" value="Hexapeptide repeat proteins"/>
    <property type="match status" value="1"/>
</dbReference>
<sequence length="187" mass="20028">MSSKRTSAQPSAPKPPTSLDPTIIISEQASLTGKKLISIGSNTVIHPRCKLNSTYGTIEIGNYCIISERCRIGLQSEPSRGEADKLLVENGVVIETGAIVEASRIGEGSVIEINSKIGKGAIIGKFCKIGPFCEVADGEVVPNHTVIFGLGQHRQDQSGADTKKIKLLLKQIEVLKKLIPSNLAHFQ</sequence>
<keyword evidence="5" id="KW-0206">Cytoskeleton</keyword>
<dbReference type="InterPro" id="IPR027777">
    <property type="entry name" value="DCTN6"/>
</dbReference>
<evidence type="ECO:0000256" key="1">
    <source>
        <dbReference type="ARBA" id="ARBA00004245"/>
    </source>
</evidence>
<evidence type="ECO:0000256" key="6">
    <source>
        <dbReference type="ARBA" id="ARBA00034687"/>
    </source>
</evidence>
<dbReference type="EMBL" id="PEDP01000579">
    <property type="protein sequence ID" value="POS85514.1"/>
    <property type="molecule type" value="Genomic_DNA"/>
</dbReference>
<dbReference type="PANTHER" id="PTHR13072:SF0">
    <property type="entry name" value="DYNACTIN SUBUNIT 6"/>
    <property type="match status" value="1"/>
</dbReference>
<organism evidence="8 9">
    <name type="scientific">Erysiphe pulchra</name>
    <dbReference type="NCBI Taxonomy" id="225359"/>
    <lineage>
        <taxon>Eukaryota</taxon>
        <taxon>Fungi</taxon>
        <taxon>Dikarya</taxon>
        <taxon>Ascomycota</taxon>
        <taxon>Pezizomycotina</taxon>
        <taxon>Leotiomycetes</taxon>
        <taxon>Erysiphales</taxon>
        <taxon>Erysiphaceae</taxon>
        <taxon>Erysiphe</taxon>
    </lineage>
</organism>
<evidence type="ECO:0000256" key="4">
    <source>
        <dbReference type="ARBA" id="ARBA00022490"/>
    </source>
</evidence>
<dbReference type="Pfam" id="PF00132">
    <property type="entry name" value="Hexapep"/>
    <property type="match status" value="1"/>
</dbReference>
<dbReference type="Proteomes" id="UP000237438">
    <property type="component" value="Unassembled WGS sequence"/>
</dbReference>
<reference evidence="8 9" key="1">
    <citation type="submission" date="2017-10" db="EMBL/GenBank/DDBJ databases">
        <title>Development of genomic resources for the powdery mildew, Erysiphe pulchra.</title>
        <authorList>
            <person name="Wadl P.A."/>
            <person name="Mack B.M."/>
            <person name="Moore G."/>
            <person name="Beltz S.B."/>
        </authorList>
    </citation>
    <scope>NUCLEOTIDE SEQUENCE [LARGE SCALE GENOMIC DNA]</scope>
    <source>
        <strain evidence="8">Cflorida</strain>
    </source>
</reference>
<feature type="compositionally biased region" description="Polar residues" evidence="7">
    <location>
        <begin position="1"/>
        <end position="10"/>
    </location>
</feature>
<accession>A0A2S4PU29</accession>
<dbReference type="GO" id="GO:0070840">
    <property type="term" value="F:dynein complex binding"/>
    <property type="evidence" value="ECO:0007669"/>
    <property type="project" value="TreeGrafter"/>
</dbReference>
<dbReference type="InterPro" id="IPR011004">
    <property type="entry name" value="Trimer_LpxA-like_sf"/>
</dbReference>
<comment type="subcellular location">
    <subcellularLocation>
        <location evidence="1">Cytoplasm</location>
        <location evidence="1">Cytoskeleton</location>
    </subcellularLocation>
</comment>
<dbReference type="InterPro" id="IPR001451">
    <property type="entry name" value="Hexapep"/>
</dbReference>
<dbReference type="STRING" id="225359.A0A2S4PU29"/>
<protein>
    <recommendedName>
        <fullName evidence="3">Dynactin subunit 6</fullName>
    </recommendedName>
</protein>
<dbReference type="GO" id="GO:0005869">
    <property type="term" value="C:dynactin complex"/>
    <property type="evidence" value="ECO:0007669"/>
    <property type="project" value="InterPro"/>
</dbReference>
<dbReference type="AlphaFoldDB" id="A0A2S4PU29"/>
<dbReference type="PANTHER" id="PTHR13072">
    <property type="entry name" value="DYNACTIN 6"/>
    <property type="match status" value="1"/>
</dbReference>
<dbReference type="SUPFAM" id="SSF51161">
    <property type="entry name" value="Trimeric LpxA-like enzymes"/>
    <property type="match status" value="1"/>
</dbReference>
<evidence type="ECO:0000313" key="9">
    <source>
        <dbReference type="Proteomes" id="UP000237438"/>
    </source>
</evidence>
<evidence type="ECO:0000256" key="2">
    <source>
        <dbReference type="ARBA" id="ARBA00007719"/>
    </source>
</evidence>
<keyword evidence="4" id="KW-0963">Cytoplasm</keyword>
<evidence type="ECO:0000256" key="7">
    <source>
        <dbReference type="SAM" id="MobiDB-lite"/>
    </source>
</evidence>
<comment type="similarity">
    <text evidence="2">Belongs to the dynactin subunits 5/6 family. Dynactin subunit 6 subfamily.</text>
</comment>
<keyword evidence="9" id="KW-1185">Reference proteome</keyword>